<evidence type="ECO:0000259" key="1">
    <source>
        <dbReference type="Pfam" id="PF04577"/>
    </source>
</evidence>
<sequence>MMRNVTVVPTQEILQKPGGAFFRGGPIWPWWALQVRARQCRGLLPRPVDSRPRPAGPPEAIHEEGAWCGPLVEHYGHAIADFGMRIAGSVTRFPAGMPLVFCAPADPGFREPGYFREILAQLRVDPARVLVVRRPALFRRLHVLPQAERMDGGGPSEAHLDLMDRLTGDARAVPKDIGVLYVSRAGQLTGRLAGESYLDTVLTRAGVRVFHPEFSGLPEQVAFYARARSLVFAEGSAIHTLQLMGHLGVEIAVLVRRPRQRIAEASLRPRADRLRYLDALHGIVYGRRRSGQTYPTRGISVLRDDKVIACFRQVGVDLAPFWDGDAFRAARDADIAAWMDFTRKLALHPRAMETAQACLRHLGITIEA</sequence>
<dbReference type="InterPro" id="IPR049625">
    <property type="entry name" value="Glyco_transf_61_cat"/>
</dbReference>
<organism evidence="2 3">
    <name type="scientific">Methylobacterium organophilum</name>
    <dbReference type="NCBI Taxonomy" id="410"/>
    <lineage>
        <taxon>Bacteria</taxon>
        <taxon>Pseudomonadati</taxon>
        <taxon>Pseudomonadota</taxon>
        <taxon>Alphaproteobacteria</taxon>
        <taxon>Hyphomicrobiales</taxon>
        <taxon>Methylobacteriaceae</taxon>
        <taxon>Methylobacterium</taxon>
    </lineage>
</organism>
<dbReference type="EMBL" id="BPQV01000007">
    <property type="protein sequence ID" value="GJE27859.1"/>
    <property type="molecule type" value="Genomic_DNA"/>
</dbReference>
<evidence type="ECO:0000313" key="3">
    <source>
        <dbReference type="Proteomes" id="UP001055156"/>
    </source>
</evidence>
<name>A0ABQ4TB53_METOR</name>
<feature type="domain" description="Glycosyltransferase 61 catalytic" evidence="1">
    <location>
        <begin position="75"/>
        <end position="244"/>
    </location>
</feature>
<accession>A0ABQ4TB53</accession>
<gene>
    <name evidence="2" type="ORF">LKMONMHP_2721</name>
</gene>
<proteinExistence type="predicted"/>
<dbReference type="Pfam" id="PF04577">
    <property type="entry name" value="Glyco_transf_61"/>
    <property type="match status" value="1"/>
</dbReference>
<reference evidence="2" key="2">
    <citation type="submission" date="2021-08" db="EMBL/GenBank/DDBJ databases">
        <authorList>
            <person name="Tani A."/>
            <person name="Ola A."/>
            <person name="Ogura Y."/>
            <person name="Katsura K."/>
            <person name="Hayashi T."/>
        </authorList>
    </citation>
    <scope>NUCLEOTIDE SEQUENCE</scope>
    <source>
        <strain evidence="2">NBRC 15689</strain>
    </source>
</reference>
<keyword evidence="3" id="KW-1185">Reference proteome</keyword>
<dbReference type="RefSeq" id="WP_238311655.1">
    <property type="nucleotide sequence ID" value="NZ_BPQV01000007.1"/>
</dbReference>
<dbReference type="Proteomes" id="UP001055156">
    <property type="component" value="Unassembled WGS sequence"/>
</dbReference>
<comment type="caution">
    <text evidence="2">The sequence shown here is derived from an EMBL/GenBank/DDBJ whole genome shotgun (WGS) entry which is preliminary data.</text>
</comment>
<protein>
    <recommendedName>
        <fullName evidence="1">Glycosyltransferase 61 catalytic domain-containing protein</fullName>
    </recommendedName>
</protein>
<evidence type="ECO:0000313" key="2">
    <source>
        <dbReference type="EMBL" id="GJE27859.1"/>
    </source>
</evidence>
<reference evidence="2" key="1">
    <citation type="journal article" date="2021" name="Front. Microbiol.">
        <title>Comprehensive Comparative Genomics and Phenotyping of Methylobacterium Species.</title>
        <authorList>
            <person name="Alessa O."/>
            <person name="Ogura Y."/>
            <person name="Fujitani Y."/>
            <person name="Takami H."/>
            <person name="Hayashi T."/>
            <person name="Sahin N."/>
            <person name="Tani A."/>
        </authorList>
    </citation>
    <scope>NUCLEOTIDE SEQUENCE</scope>
    <source>
        <strain evidence="2">NBRC 15689</strain>
    </source>
</reference>